<evidence type="ECO:0000313" key="3">
    <source>
        <dbReference type="Proteomes" id="UP001485043"/>
    </source>
</evidence>
<comment type="caution">
    <text evidence="2">The sequence shown here is derived from an EMBL/GenBank/DDBJ whole genome shotgun (WGS) entry which is preliminary data.</text>
</comment>
<name>A0AAW1SSK0_9CHLO</name>
<dbReference type="EMBL" id="JALJOV010001076">
    <property type="protein sequence ID" value="KAK9855129.1"/>
    <property type="molecule type" value="Genomic_DNA"/>
</dbReference>
<protein>
    <submittedName>
        <fullName evidence="2">Uncharacterized protein</fullName>
    </submittedName>
</protein>
<evidence type="ECO:0000256" key="1">
    <source>
        <dbReference type="SAM" id="MobiDB-lite"/>
    </source>
</evidence>
<dbReference type="AlphaFoldDB" id="A0AAW1SSK0"/>
<organism evidence="2 3">
    <name type="scientific">Apatococcus fuscideae</name>
    <dbReference type="NCBI Taxonomy" id="2026836"/>
    <lineage>
        <taxon>Eukaryota</taxon>
        <taxon>Viridiplantae</taxon>
        <taxon>Chlorophyta</taxon>
        <taxon>core chlorophytes</taxon>
        <taxon>Trebouxiophyceae</taxon>
        <taxon>Chlorellales</taxon>
        <taxon>Chlorellaceae</taxon>
        <taxon>Apatococcus</taxon>
    </lineage>
</organism>
<reference evidence="2 3" key="1">
    <citation type="journal article" date="2024" name="Nat. Commun.">
        <title>Phylogenomics reveals the evolutionary origins of lichenization in chlorophyte algae.</title>
        <authorList>
            <person name="Puginier C."/>
            <person name="Libourel C."/>
            <person name="Otte J."/>
            <person name="Skaloud P."/>
            <person name="Haon M."/>
            <person name="Grisel S."/>
            <person name="Petersen M."/>
            <person name="Berrin J.G."/>
            <person name="Delaux P.M."/>
            <person name="Dal Grande F."/>
            <person name="Keller J."/>
        </authorList>
    </citation>
    <scope>NUCLEOTIDE SEQUENCE [LARGE SCALE GENOMIC DNA]</scope>
    <source>
        <strain evidence="2 3">SAG 2523</strain>
    </source>
</reference>
<evidence type="ECO:0000313" key="2">
    <source>
        <dbReference type="EMBL" id="KAK9855129.1"/>
    </source>
</evidence>
<gene>
    <name evidence="2" type="ORF">WJX84_003787</name>
</gene>
<dbReference type="Proteomes" id="UP001485043">
    <property type="component" value="Unassembled WGS sequence"/>
</dbReference>
<proteinExistence type="predicted"/>
<keyword evidence="3" id="KW-1185">Reference proteome</keyword>
<feature type="region of interest" description="Disordered" evidence="1">
    <location>
        <begin position="161"/>
        <end position="181"/>
    </location>
</feature>
<accession>A0AAW1SSK0</accession>
<sequence length="181" mass="19875">MKSNFVLERLNRRLIRPTWVWKPDAAFTVVFNLPLFSPRTDSSSQDLAFGSGGACHAPSSPTQRQQMLVLCPGRRHDDSTSRPIFSMSTQVTSGHAIAEEPFNSLTRRHTDGILAALLSHSAHMALSLSHLAAGLLSCVTGSDVARDDSRGLEHPAEPCVGQLTPGTEEIRQRTRYVSQKR</sequence>